<dbReference type="EMBL" id="BGPR01001300">
    <property type="protein sequence ID" value="GBM50469.1"/>
    <property type="molecule type" value="Genomic_DNA"/>
</dbReference>
<name>A0A4Y2GCR2_ARAVE</name>
<reference evidence="1 2" key="1">
    <citation type="journal article" date="2019" name="Sci. Rep.">
        <title>Orb-weaving spider Araneus ventricosus genome elucidates the spidroin gene catalogue.</title>
        <authorList>
            <person name="Kono N."/>
            <person name="Nakamura H."/>
            <person name="Ohtoshi R."/>
            <person name="Moran D.A.P."/>
            <person name="Shinohara A."/>
            <person name="Yoshida Y."/>
            <person name="Fujiwara M."/>
            <person name="Mori M."/>
            <person name="Tomita M."/>
            <person name="Arakawa K."/>
        </authorList>
    </citation>
    <scope>NUCLEOTIDE SEQUENCE [LARGE SCALE GENOMIC DNA]</scope>
</reference>
<evidence type="ECO:0000313" key="1">
    <source>
        <dbReference type="EMBL" id="GBM50469.1"/>
    </source>
</evidence>
<sequence>MIFCECEIVDVLMDGHDLKDAIKLLLNGFLVPWFRFYCCQCLQARRGPLRMEVDTRNIYETNASSNNLTVKFNIILVARAFLLKIYKGRGGLVVGSRLWFRRVPGSKPDSTEDPQCMGPAAREIMRSGQTLSRLCGVEAWRGWCQTRRRPRRLTVVQNYEVRPKIALVLFQNGTLI</sequence>
<dbReference type="AlphaFoldDB" id="A0A4Y2GCR2"/>
<gene>
    <name evidence="1" type="ORF">AVEN_203061_1</name>
</gene>
<accession>A0A4Y2GCR2</accession>
<comment type="caution">
    <text evidence="1">The sequence shown here is derived from an EMBL/GenBank/DDBJ whole genome shotgun (WGS) entry which is preliminary data.</text>
</comment>
<evidence type="ECO:0000313" key="2">
    <source>
        <dbReference type="Proteomes" id="UP000499080"/>
    </source>
</evidence>
<proteinExistence type="predicted"/>
<dbReference type="Proteomes" id="UP000499080">
    <property type="component" value="Unassembled WGS sequence"/>
</dbReference>
<organism evidence="1 2">
    <name type="scientific">Araneus ventricosus</name>
    <name type="common">Orbweaver spider</name>
    <name type="synonym">Epeira ventricosa</name>
    <dbReference type="NCBI Taxonomy" id="182803"/>
    <lineage>
        <taxon>Eukaryota</taxon>
        <taxon>Metazoa</taxon>
        <taxon>Ecdysozoa</taxon>
        <taxon>Arthropoda</taxon>
        <taxon>Chelicerata</taxon>
        <taxon>Arachnida</taxon>
        <taxon>Araneae</taxon>
        <taxon>Araneomorphae</taxon>
        <taxon>Entelegynae</taxon>
        <taxon>Araneoidea</taxon>
        <taxon>Araneidae</taxon>
        <taxon>Araneus</taxon>
    </lineage>
</organism>
<keyword evidence="2" id="KW-1185">Reference proteome</keyword>
<protein>
    <submittedName>
        <fullName evidence="1">Uncharacterized protein</fullName>
    </submittedName>
</protein>